<sequence length="87" mass="9790">MKFSEVASSVTCRILTISEDTLDYANSLMDLIKSAGLHVLEDYGNGSVARKNIFTHAHGIVSINYEMKSLHYLDKNQLFFFALFANI</sequence>
<dbReference type="EMBL" id="AP028978">
    <property type="protein sequence ID" value="BET95149.1"/>
    <property type="molecule type" value="Genomic_DNA"/>
</dbReference>
<dbReference type="Proteomes" id="UP001529514">
    <property type="component" value="Chromosome"/>
</dbReference>
<keyword evidence="2" id="KW-1185">Reference proteome</keyword>
<name>A0ABM8JR17_9GAMM</name>
<gene>
    <name evidence="1" type="ORF">TCT1_00700</name>
</gene>
<reference evidence="1 2" key="1">
    <citation type="submission" date="2023-10" db="EMBL/GenBank/DDBJ databases">
        <title>Xenorhabdus taiwanensis sp. nov., a symbiotic bacterium associated with the entomopathogenic nematode Steinernema taiwanensis.</title>
        <authorList>
            <person name="Tseng C.T."/>
            <person name="Shu H.Y."/>
            <person name="Chen M.H."/>
            <person name="Fang Y.J."/>
            <person name="Wu T.L."/>
            <person name="Lin Y.C."/>
            <person name="Huang C.J."/>
        </authorList>
    </citation>
    <scope>NUCLEOTIDE SEQUENCE [LARGE SCALE GENOMIC DNA]</scope>
    <source>
        <strain evidence="1 2">TCT-1</strain>
    </source>
</reference>
<accession>A0ABM8JR17</accession>
<protein>
    <submittedName>
        <fullName evidence="1">Uncharacterized protein</fullName>
    </submittedName>
</protein>
<dbReference type="RefSeq" id="WP_374052178.1">
    <property type="nucleotide sequence ID" value="NZ_AP028978.1"/>
</dbReference>
<evidence type="ECO:0000313" key="1">
    <source>
        <dbReference type="EMBL" id="BET95149.1"/>
    </source>
</evidence>
<dbReference type="SUPFAM" id="SSF52954">
    <property type="entry name" value="Class II aaRS ABD-related"/>
    <property type="match status" value="1"/>
</dbReference>
<proteinExistence type="predicted"/>
<evidence type="ECO:0000313" key="2">
    <source>
        <dbReference type="Proteomes" id="UP001529514"/>
    </source>
</evidence>
<organism evidence="1 2">
    <name type="scientific">Xenorhabdus taiwanensis</name>
    <dbReference type="NCBI Taxonomy" id="3085177"/>
    <lineage>
        <taxon>Bacteria</taxon>
        <taxon>Pseudomonadati</taxon>
        <taxon>Pseudomonadota</taxon>
        <taxon>Gammaproteobacteria</taxon>
        <taxon>Enterobacterales</taxon>
        <taxon>Morganellaceae</taxon>
        <taxon>Xenorhabdus</taxon>
    </lineage>
</organism>